<organism evidence="2 3">
    <name type="scientific">Xylaria arbuscula</name>
    <dbReference type="NCBI Taxonomy" id="114810"/>
    <lineage>
        <taxon>Eukaryota</taxon>
        <taxon>Fungi</taxon>
        <taxon>Dikarya</taxon>
        <taxon>Ascomycota</taxon>
        <taxon>Pezizomycotina</taxon>
        <taxon>Sordariomycetes</taxon>
        <taxon>Xylariomycetidae</taxon>
        <taxon>Xylariales</taxon>
        <taxon>Xylariaceae</taxon>
        <taxon>Xylaria</taxon>
    </lineage>
</organism>
<evidence type="ECO:0000256" key="1">
    <source>
        <dbReference type="SAM" id="MobiDB-lite"/>
    </source>
</evidence>
<sequence>MAGGAAAAASASASVVVAAPPVVTEDNMSFLDGPDSDPEPTPDENQGGQLGGEGRQLDDNKMEVSPPQQPAQMNVVEPEEKILVDLPVELAAVNDLDDGIPMMSATSYPGQEWNPYGAGEFGDWE</sequence>
<dbReference type="AlphaFoldDB" id="A0A9W8N3T7"/>
<reference evidence="2" key="1">
    <citation type="submission" date="2022-07" db="EMBL/GenBank/DDBJ databases">
        <title>Genome Sequence of Xylaria arbuscula.</title>
        <authorList>
            <person name="Buettner E."/>
        </authorList>
    </citation>
    <scope>NUCLEOTIDE SEQUENCE</scope>
    <source>
        <strain evidence="2">VT107</strain>
    </source>
</reference>
<dbReference type="Proteomes" id="UP001148614">
    <property type="component" value="Unassembled WGS sequence"/>
</dbReference>
<protein>
    <submittedName>
        <fullName evidence="2">Uncharacterized protein</fullName>
    </submittedName>
</protein>
<gene>
    <name evidence="2" type="ORF">NPX13_g10930</name>
</gene>
<keyword evidence="3" id="KW-1185">Reference proteome</keyword>
<dbReference type="VEuPathDB" id="FungiDB:F4678DRAFT_457307"/>
<comment type="caution">
    <text evidence="2">The sequence shown here is derived from an EMBL/GenBank/DDBJ whole genome shotgun (WGS) entry which is preliminary data.</text>
</comment>
<feature type="region of interest" description="Disordered" evidence="1">
    <location>
        <begin position="26"/>
        <end position="74"/>
    </location>
</feature>
<feature type="region of interest" description="Disordered" evidence="1">
    <location>
        <begin position="105"/>
        <end position="125"/>
    </location>
</feature>
<evidence type="ECO:0000313" key="2">
    <source>
        <dbReference type="EMBL" id="KAJ3553246.1"/>
    </source>
</evidence>
<dbReference type="EMBL" id="JANPWZ010003321">
    <property type="protein sequence ID" value="KAJ3553246.1"/>
    <property type="molecule type" value="Genomic_DNA"/>
</dbReference>
<accession>A0A9W8N3T7</accession>
<proteinExistence type="predicted"/>
<evidence type="ECO:0000313" key="3">
    <source>
        <dbReference type="Proteomes" id="UP001148614"/>
    </source>
</evidence>
<name>A0A9W8N3T7_9PEZI</name>